<dbReference type="EMBL" id="JARBHB010000004">
    <property type="protein sequence ID" value="KAJ8887348.1"/>
    <property type="molecule type" value="Genomic_DNA"/>
</dbReference>
<accession>A0ABQ9HU17</accession>
<dbReference type="Proteomes" id="UP001159363">
    <property type="component" value="Chromosome X"/>
</dbReference>
<reference evidence="1 2" key="1">
    <citation type="submission" date="2023-02" db="EMBL/GenBank/DDBJ databases">
        <title>LHISI_Scaffold_Assembly.</title>
        <authorList>
            <person name="Stuart O.P."/>
            <person name="Cleave R."/>
            <person name="Magrath M.J.L."/>
            <person name="Mikheyev A.S."/>
        </authorList>
    </citation>
    <scope>NUCLEOTIDE SEQUENCE [LARGE SCALE GENOMIC DNA]</scope>
    <source>
        <strain evidence="1">Daus_M_001</strain>
        <tissue evidence="1">Leg muscle</tissue>
    </source>
</reference>
<evidence type="ECO:0000313" key="2">
    <source>
        <dbReference type="Proteomes" id="UP001159363"/>
    </source>
</evidence>
<keyword evidence="2" id="KW-1185">Reference proteome</keyword>
<feature type="non-terminal residue" evidence="1">
    <location>
        <position position="151"/>
    </location>
</feature>
<sequence>MNITIIQKYLERGHTQMECDSMHSTTKRKLKNREIYTPASYVDICKSARENHKPYDVIYVNHLFFEDYSDLCFVSSIYPCVTDIKAIRFSSDGIHVKVDFEDEWKILTRRMKKNGVVTQSTFQLKHEKFVHLQHLKLVIPQHFHSFYENLH</sequence>
<gene>
    <name evidence="1" type="ORF">PR048_013563</name>
</gene>
<evidence type="ECO:0000313" key="1">
    <source>
        <dbReference type="EMBL" id="KAJ8887348.1"/>
    </source>
</evidence>
<protein>
    <submittedName>
        <fullName evidence="1">Uncharacterized protein</fullName>
    </submittedName>
</protein>
<organism evidence="1 2">
    <name type="scientific">Dryococelus australis</name>
    <dbReference type="NCBI Taxonomy" id="614101"/>
    <lineage>
        <taxon>Eukaryota</taxon>
        <taxon>Metazoa</taxon>
        <taxon>Ecdysozoa</taxon>
        <taxon>Arthropoda</taxon>
        <taxon>Hexapoda</taxon>
        <taxon>Insecta</taxon>
        <taxon>Pterygota</taxon>
        <taxon>Neoptera</taxon>
        <taxon>Polyneoptera</taxon>
        <taxon>Phasmatodea</taxon>
        <taxon>Verophasmatodea</taxon>
        <taxon>Anareolatae</taxon>
        <taxon>Phasmatidae</taxon>
        <taxon>Eurycanthinae</taxon>
        <taxon>Dryococelus</taxon>
    </lineage>
</organism>
<name>A0ABQ9HU17_9NEOP</name>
<proteinExistence type="predicted"/>
<comment type="caution">
    <text evidence="1">The sequence shown here is derived from an EMBL/GenBank/DDBJ whole genome shotgun (WGS) entry which is preliminary data.</text>
</comment>